<accession>M8AYM9</accession>
<dbReference type="InterPro" id="IPR039999">
    <property type="entry name" value="LYAR"/>
</dbReference>
<evidence type="ECO:0000256" key="5">
    <source>
        <dbReference type="ARBA" id="ARBA00022833"/>
    </source>
</evidence>
<dbReference type="Pfam" id="PF08790">
    <property type="entry name" value="zf-LYAR"/>
    <property type="match status" value="1"/>
</dbReference>
<dbReference type="Pfam" id="PF25879">
    <property type="entry name" value="WHD_LYAR"/>
    <property type="match status" value="1"/>
</dbReference>
<evidence type="ECO:0000313" key="11">
    <source>
        <dbReference type="EMBL" id="EMS66259.1"/>
    </source>
</evidence>
<feature type="region of interest" description="Disordered" evidence="8">
    <location>
        <begin position="179"/>
        <end position="202"/>
    </location>
</feature>
<comment type="subcellular location">
    <subcellularLocation>
        <location evidence="1">Nucleus</location>
    </subcellularLocation>
</comment>
<feature type="region of interest" description="Disordered" evidence="8">
    <location>
        <begin position="42"/>
        <end position="63"/>
    </location>
</feature>
<dbReference type="FunFam" id="3.30.1490.490:FF:000001">
    <property type="entry name" value="cell growth-regulating nucleolar protein-like"/>
    <property type="match status" value="1"/>
</dbReference>
<evidence type="ECO:0000256" key="2">
    <source>
        <dbReference type="ARBA" id="ARBA00022723"/>
    </source>
</evidence>
<dbReference type="PANTHER" id="PTHR13100:SF10">
    <property type="entry name" value="CELL GROWTH-REGULATING NUCLEOLAR PROTEIN"/>
    <property type="match status" value="1"/>
</dbReference>
<keyword evidence="3" id="KW-0677">Repeat</keyword>
<dbReference type="STRING" id="4572.M8AYM9"/>
<keyword evidence="2" id="KW-0479">Metal-binding</keyword>
<feature type="region of interest" description="Disordered" evidence="8">
    <location>
        <begin position="255"/>
        <end position="331"/>
    </location>
</feature>
<gene>
    <name evidence="11" type="ORF">TRIUR3_32500</name>
</gene>
<evidence type="ECO:0000256" key="8">
    <source>
        <dbReference type="SAM" id="MobiDB-lite"/>
    </source>
</evidence>
<dbReference type="GO" id="GO:0008270">
    <property type="term" value="F:zinc ion binding"/>
    <property type="evidence" value="ECO:0007669"/>
    <property type="project" value="UniProtKB-KW"/>
</dbReference>
<evidence type="ECO:0000259" key="10">
    <source>
        <dbReference type="Pfam" id="PF25879"/>
    </source>
</evidence>
<dbReference type="InterPro" id="IPR036236">
    <property type="entry name" value="Znf_C2H2_sf"/>
</dbReference>
<evidence type="ECO:0000256" key="7">
    <source>
        <dbReference type="PROSITE-ProRule" id="PRU01145"/>
    </source>
</evidence>
<evidence type="ECO:0000256" key="3">
    <source>
        <dbReference type="ARBA" id="ARBA00022737"/>
    </source>
</evidence>
<dbReference type="GO" id="GO:0003677">
    <property type="term" value="F:DNA binding"/>
    <property type="evidence" value="ECO:0007669"/>
    <property type="project" value="InterPro"/>
</dbReference>
<dbReference type="GO" id="GO:0000122">
    <property type="term" value="P:negative regulation of transcription by RNA polymerase II"/>
    <property type="evidence" value="ECO:0007669"/>
    <property type="project" value="TreeGrafter"/>
</dbReference>
<dbReference type="AlphaFoldDB" id="M8AYM9"/>
<dbReference type="OMA" id="QNWIKNS"/>
<evidence type="ECO:0000256" key="6">
    <source>
        <dbReference type="ARBA" id="ARBA00023242"/>
    </source>
</evidence>
<dbReference type="InterPro" id="IPR058719">
    <property type="entry name" value="WHD_LYAR"/>
</dbReference>
<dbReference type="PANTHER" id="PTHR13100">
    <property type="entry name" value="CELL GROWTH-REGULATING NUCLEOLAR PROTEIN LYAR"/>
    <property type="match status" value="1"/>
</dbReference>
<dbReference type="eggNOG" id="KOG2186">
    <property type="taxonomic scope" value="Eukaryota"/>
</dbReference>
<name>M8AYM9_TRIUA</name>
<evidence type="ECO:0000259" key="9">
    <source>
        <dbReference type="Pfam" id="PF08790"/>
    </source>
</evidence>
<proteinExistence type="predicted"/>
<protein>
    <submittedName>
        <fullName evidence="11">Uncharacterized protein</fullName>
    </submittedName>
</protein>
<dbReference type="PROSITE" id="PS51804">
    <property type="entry name" value="ZF_C2HC_LYAR"/>
    <property type="match status" value="2"/>
</dbReference>
<feature type="compositionally biased region" description="Polar residues" evidence="8">
    <location>
        <begin position="269"/>
        <end position="279"/>
    </location>
</feature>
<keyword evidence="6" id="KW-0539">Nucleus</keyword>
<sequence>MKLKMSGPKCAITIRSNPERPLRTIGAEAATPRATLGLRSTMGGARTARESPAQDGKIVDGPFGHSPRRMLHPSSRENPACALLLFLSRIASPQPKTLAHAPCRSGPETHSGNLRNAAMVWFQCEDCGENLKKPKLAGHFRSCSAYKLSCIDCGAVFGQGTVQTHTQCISEAEKYGPKGLNKPSSNAQGKPDKPKPNADVDINVGLSTRPPWFCSLYYATVVTIHEQLDWNISEIHERLCNTTTTSKQTLLGHADGRKHRAKAKAFHASQKQENGAEQTPSDKETGGAPTTASTELNDGKGADGERDADKDVVKRKRTDSTTSEEPDNAKRQILSNLKTGEAIQSENGEAELKTKSKSAAEELVIGANHQDIKKQKIKWKKIITKILETNLDGAMKLKKLQKLVIREVLECGLLKDKEQLHALLMDKIASSSRFSVDGKNIRLVAKNEES</sequence>
<reference evidence="11" key="1">
    <citation type="journal article" date="2013" name="Nature">
        <title>Draft genome of the wheat A-genome progenitor Triticum urartu.</title>
        <authorList>
            <person name="Ling H.Q."/>
            <person name="Zhao S."/>
            <person name="Liu D."/>
            <person name="Wang J."/>
            <person name="Sun H."/>
            <person name="Zhang C."/>
            <person name="Fan H."/>
            <person name="Li D."/>
            <person name="Dong L."/>
            <person name="Tao Y."/>
            <person name="Gao C."/>
            <person name="Wu H."/>
            <person name="Li Y."/>
            <person name="Cui Y."/>
            <person name="Guo X."/>
            <person name="Zheng S."/>
            <person name="Wang B."/>
            <person name="Yu K."/>
            <person name="Liang Q."/>
            <person name="Yang W."/>
            <person name="Lou X."/>
            <person name="Chen J."/>
            <person name="Feng M."/>
            <person name="Jian J."/>
            <person name="Zhang X."/>
            <person name="Luo G."/>
            <person name="Jiang Y."/>
            <person name="Liu J."/>
            <person name="Wang Z."/>
            <person name="Sha Y."/>
            <person name="Zhang B."/>
            <person name="Wu H."/>
            <person name="Tang D."/>
            <person name="Shen Q."/>
            <person name="Xue P."/>
            <person name="Zou S."/>
            <person name="Wang X."/>
            <person name="Liu X."/>
            <person name="Wang F."/>
            <person name="Yang Y."/>
            <person name="An X."/>
            <person name="Dong Z."/>
            <person name="Zhang K."/>
            <person name="Zhang X."/>
            <person name="Luo M.C."/>
            <person name="Dvorak J."/>
            <person name="Tong Y."/>
            <person name="Wang J."/>
            <person name="Yang H."/>
            <person name="Li Z."/>
            <person name="Wang D."/>
            <person name="Zhang A."/>
            <person name="Wang J."/>
        </authorList>
    </citation>
    <scope>NUCLEOTIDE SEQUENCE</scope>
</reference>
<evidence type="ECO:0000256" key="4">
    <source>
        <dbReference type="ARBA" id="ARBA00022771"/>
    </source>
</evidence>
<keyword evidence="5" id="KW-0862">Zinc</keyword>
<dbReference type="SUPFAM" id="SSF57667">
    <property type="entry name" value="beta-beta-alpha zinc fingers"/>
    <property type="match status" value="2"/>
</dbReference>
<dbReference type="EMBL" id="KD034172">
    <property type="protein sequence ID" value="EMS66259.1"/>
    <property type="molecule type" value="Genomic_DNA"/>
</dbReference>
<feature type="domain" description="Zinc finger C2H2 LYAR-type" evidence="9">
    <location>
        <begin position="148"/>
        <end position="175"/>
    </location>
</feature>
<feature type="domain" description="Cell growth-regulating nucleolar protein-like winged helix" evidence="10">
    <location>
        <begin position="374"/>
        <end position="446"/>
    </location>
</feature>
<organism evidence="11">
    <name type="scientific">Triticum urartu</name>
    <name type="common">Red wild einkorn</name>
    <name type="synonym">Crithodium urartu</name>
    <dbReference type="NCBI Taxonomy" id="4572"/>
    <lineage>
        <taxon>Eukaryota</taxon>
        <taxon>Viridiplantae</taxon>
        <taxon>Streptophyta</taxon>
        <taxon>Embryophyta</taxon>
        <taxon>Tracheophyta</taxon>
        <taxon>Spermatophyta</taxon>
        <taxon>Magnoliopsida</taxon>
        <taxon>Liliopsida</taxon>
        <taxon>Poales</taxon>
        <taxon>Poaceae</taxon>
        <taxon>BOP clade</taxon>
        <taxon>Pooideae</taxon>
        <taxon>Triticodae</taxon>
        <taxon>Triticeae</taxon>
        <taxon>Triticinae</taxon>
        <taxon>Triticum</taxon>
    </lineage>
</organism>
<feature type="compositionally biased region" description="Basic residues" evidence="8">
    <location>
        <begin position="256"/>
        <end position="265"/>
    </location>
</feature>
<feature type="compositionally biased region" description="Basic and acidic residues" evidence="8">
    <location>
        <begin position="297"/>
        <end position="312"/>
    </location>
</feature>
<evidence type="ECO:0000256" key="1">
    <source>
        <dbReference type="ARBA" id="ARBA00004123"/>
    </source>
</evidence>
<dbReference type="GO" id="GO:0005730">
    <property type="term" value="C:nucleolus"/>
    <property type="evidence" value="ECO:0007669"/>
    <property type="project" value="TreeGrafter"/>
</dbReference>
<dbReference type="InterPro" id="IPR014898">
    <property type="entry name" value="Znf_C2H2_LYAR"/>
</dbReference>
<dbReference type="Gene3D" id="3.30.1490.490">
    <property type="match status" value="1"/>
</dbReference>
<keyword evidence="4 7" id="KW-0863">Zinc-finger</keyword>
<dbReference type="GO" id="GO:0006364">
    <property type="term" value="P:rRNA processing"/>
    <property type="evidence" value="ECO:0007669"/>
    <property type="project" value="TreeGrafter"/>
</dbReference>